<evidence type="ECO:0000256" key="2">
    <source>
        <dbReference type="ARBA" id="ARBA00022614"/>
    </source>
</evidence>
<dbReference type="InterPro" id="IPR027417">
    <property type="entry name" value="P-loop_NTPase"/>
</dbReference>
<protein>
    <recommendedName>
        <fullName evidence="13">Disease resistance protein RPM1</fullName>
    </recommendedName>
</protein>
<dbReference type="PRINTS" id="PR00364">
    <property type="entry name" value="DISEASERSIST"/>
</dbReference>
<gene>
    <name evidence="11" type="ORF">PVAP13_7NG131736</name>
</gene>
<dbReference type="SUPFAM" id="SSF52058">
    <property type="entry name" value="L domain-like"/>
    <property type="match status" value="1"/>
</dbReference>
<comment type="similarity">
    <text evidence="1">Belongs to the disease resistance NB-LRR family.</text>
</comment>
<dbReference type="Gene3D" id="1.20.5.4130">
    <property type="match status" value="1"/>
</dbReference>
<comment type="caution">
    <text evidence="11">The sequence shown here is derived from an EMBL/GenBank/DDBJ whole genome shotgun (WGS) entry which is preliminary data.</text>
</comment>
<reference evidence="11" key="1">
    <citation type="submission" date="2020-05" db="EMBL/GenBank/DDBJ databases">
        <title>WGS assembly of Panicum virgatum.</title>
        <authorList>
            <person name="Lovell J.T."/>
            <person name="Jenkins J."/>
            <person name="Shu S."/>
            <person name="Juenger T.E."/>
            <person name="Schmutz J."/>
        </authorList>
    </citation>
    <scope>NUCLEOTIDE SEQUENCE</scope>
    <source>
        <strain evidence="11">AP13</strain>
    </source>
</reference>
<dbReference type="InterPro" id="IPR002182">
    <property type="entry name" value="NB-ARC"/>
</dbReference>
<evidence type="ECO:0000259" key="9">
    <source>
        <dbReference type="Pfam" id="PF23559"/>
    </source>
</evidence>
<evidence type="ECO:0000259" key="10">
    <source>
        <dbReference type="Pfam" id="PF23598"/>
    </source>
</evidence>
<dbReference type="Proteomes" id="UP000823388">
    <property type="component" value="Chromosome 7N"/>
</dbReference>
<dbReference type="GO" id="GO:0042742">
    <property type="term" value="P:defense response to bacterium"/>
    <property type="evidence" value="ECO:0007669"/>
    <property type="project" value="UniProtKB-ARBA"/>
</dbReference>
<dbReference type="Pfam" id="PF23598">
    <property type="entry name" value="LRR_14"/>
    <property type="match status" value="2"/>
</dbReference>
<evidence type="ECO:0000256" key="5">
    <source>
        <dbReference type="ARBA" id="ARBA00022821"/>
    </source>
</evidence>
<evidence type="ECO:0000256" key="6">
    <source>
        <dbReference type="ARBA" id="ARBA00023054"/>
    </source>
</evidence>
<dbReference type="InterPro" id="IPR038005">
    <property type="entry name" value="RX-like_CC"/>
</dbReference>
<feature type="domain" description="Disease resistance N-terminal" evidence="8">
    <location>
        <begin position="13"/>
        <end position="103"/>
    </location>
</feature>
<feature type="domain" description="NB-ARC" evidence="7">
    <location>
        <begin position="458"/>
        <end position="624"/>
    </location>
</feature>
<name>A0A8T0Q5U8_PANVG</name>
<evidence type="ECO:0000313" key="12">
    <source>
        <dbReference type="Proteomes" id="UP000823388"/>
    </source>
</evidence>
<evidence type="ECO:0000259" key="8">
    <source>
        <dbReference type="Pfam" id="PF18052"/>
    </source>
</evidence>
<organism evidence="11 12">
    <name type="scientific">Panicum virgatum</name>
    <name type="common">Blackwell switchgrass</name>
    <dbReference type="NCBI Taxonomy" id="38727"/>
    <lineage>
        <taxon>Eukaryota</taxon>
        <taxon>Viridiplantae</taxon>
        <taxon>Streptophyta</taxon>
        <taxon>Embryophyta</taxon>
        <taxon>Tracheophyta</taxon>
        <taxon>Spermatophyta</taxon>
        <taxon>Magnoliopsida</taxon>
        <taxon>Liliopsida</taxon>
        <taxon>Poales</taxon>
        <taxon>Poaceae</taxon>
        <taxon>PACMAD clade</taxon>
        <taxon>Panicoideae</taxon>
        <taxon>Panicodae</taxon>
        <taxon>Paniceae</taxon>
        <taxon>Panicinae</taxon>
        <taxon>Panicum</taxon>
        <taxon>Panicum sect. Hiantes</taxon>
    </lineage>
</organism>
<evidence type="ECO:0000259" key="7">
    <source>
        <dbReference type="Pfam" id="PF00931"/>
    </source>
</evidence>
<dbReference type="InterPro" id="IPR058922">
    <property type="entry name" value="WHD_DRP"/>
</dbReference>
<dbReference type="EMBL" id="CM029050">
    <property type="protein sequence ID" value="KAG2565684.1"/>
    <property type="molecule type" value="Genomic_DNA"/>
</dbReference>
<accession>A0A8T0Q5U8</accession>
<dbReference type="PANTHER" id="PTHR23155:SF1114">
    <property type="entry name" value="OS02G0475500 PROTEIN"/>
    <property type="match status" value="1"/>
</dbReference>
<dbReference type="InterPro" id="IPR042197">
    <property type="entry name" value="Apaf_helical"/>
</dbReference>
<dbReference type="Gene3D" id="1.10.10.10">
    <property type="entry name" value="Winged helix-like DNA-binding domain superfamily/Winged helix DNA-binding domain"/>
    <property type="match status" value="1"/>
</dbReference>
<keyword evidence="4" id="KW-0547">Nucleotide-binding</keyword>
<dbReference type="FunFam" id="1.10.10.10:FF:000322">
    <property type="entry name" value="Probable disease resistance protein At1g63360"/>
    <property type="match status" value="1"/>
</dbReference>
<dbReference type="InterPro" id="IPR055414">
    <property type="entry name" value="LRR_R13L4/SHOC2-like"/>
</dbReference>
<evidence type="ECO:0008006" key="13">
    <source>
        <dbReference type="Google" id="ProtNLM"/>
    </source>
</evidence>
<dbReference type="InterPro" id="IPR032675">
    <property type="entry name" value="LRR_dom_sf"/>
</dbReference>
<dbReference type="PANTHER" id="PTHR23155">
    <property type="entry name" value="DISEASE RESISTANCE PROTEIN RP"/>
    <property type="match status" value="1"/>
</dbReference>
<proteinExistence type="inferred from homology"/>
<dbReference type="Pfam" id="PF18052">
    <property type="entry name" value="Rx_N"/>
    <property type="match status" value="1"/>
</dbReference>
<keyword evidence="2" id="KW-0433">Leucine-rich repeat</keyword>
<feature type="domain" description="Disease resistance protein winged helix" evidence="9">
    <location>
        <begin position="713"/>
        <end position="783"/>
    </location>
</feature>
<evidence type="ECO:0000256" key="3">
    <source>
        <dbReference type="ARBA" id="ARBA00022737"/>
    </source>
</evidence>
<evidence type="ECO:0000313" key="11">
    <source>
        <dbReference type="EMBL" id="KAG2565684.1"/>
    </source>
</evidence>
<evidence type="ECO:0000256" key="1">
    <source>
        <dbReference type="ARBA" id="ARBA00008894"/>
    </source>
</evidence>
<dbReference type="Gene3D" id="1.10.8.430">
    <property type="entry name" value="Helical domain of apoptotic protease-activating factors"/>
    <property type="match status" value="1"/>
</dbReference>
<dbReference type="CDD" id="cd14798">
    <property type="entry name" value="RX-CC_like"/>
    <property type="match status" value="1"/>
</dbReference>
<evidence type="ECO:0000256" key="4">
    <source>
        <dbReference type="ARBA" id="ARBA00022741"/>
    </source>
</evidence>
<dbReference type="OrthoDB" id="643085at2759"/>
<dbReference type="GO" id="GO:0043531">
    <property type="term" value="F:ADP binding"/>
    <property type="evidence" value="ECO:0007669"/>
    <property type="project" value="InterPro"/>
</dbReference>
<dbReference type="Pfam" id="PF00931">
    <property type="entry name" value="NB-ARC"/>
    <property type="match status" value="2"/>
</dbReference>
<feature type="domain" description="Disease resistance R13L4/SHOC-2-like LRR" evidence="10">
    <location>
        <begin position="834"/>
        <end position="936"/>
    </location>
</feature>
<dbReference type="InterPro" id="IPR036388">
    <property type="entry name" value="WH-like_DNA-bd_sf"/>
</dbReference>
<dbReference type="SUPFAM" id="SSF52540">
    <property type="entry name" value="P-loop containing nucleoside triphosphate hydrolases"/>
    <property type="match status" value="2"/>
</dbReference>
<dbReference type="InterPro" id="IPR041118">
    <property type="entry name" value="Rx_N"/>
</dbReference>
<sequence>MEATAVSIGKAVLNGALGYAKSKAAEEMALQLGVEDDVSFITDELEMMQSFLMAADEERAQTKVLTTWVKHVRDVSYNVEDNLVDFEIHAGREKPPILGCVPRNMRHRRRIAKEVKKLKAKVEDVSNRNLRYRLIKDGAGGSKPSSVGVEQGGTAGDVTSMFGIDEAWRQALEPKMDLSQLITSAEVDLRVIAVWGTNSDLGKTSEISKVFDDPDVKKKFGCTAWLRLMRPFDQKGFLHSIVRQFYVNSSQVQQPGIAQEETVVGADVLMKMEKMEQIDLVREFCAHVSSNNYLIVIDDLSTIDEWHCIKTYFPDKKNRSRIVVATQKIEIASLCTEQPYQASELKQLSSDQILYVFHKKFEKSEMDSSEPISVSTAATTVGSSLMSTNENENVNEIQEEGGQQPQGMGSGNALSTTSAVEKMKLDRSNTIVIPEDVIVGRSTEKQKVINSVGQPNDNTSSLKVISVWGMGGIGKTTLVRTVYRSQQLGGWKRAWATALRPFSPDALLRNLCLQLLIGIQEDSMAGGDTQKKKNVGTMGFQDMIIELSQLLEKQKCLIVLDDLSSNQEWDSIKDYLAKARRVILTTREKTVAKHCSGDDGNMHCLNGLEDDAAFELFKKKVFKDARSFDLHPGMLDQANLILKKCDGLPLAISTIGGYLANKPKTAMEWRKLNEGLSAELEINPELKMIKTVLMRSYDGLPYGLKSSFLYLSIFPEDHIIQRKRVVRRWIAEGYSREMQHMAAEQVAGKQFDELLDRSMILPLEARTPGSIDSCQLHDLIREICVSKAREDNLVFTLEEGCSLGGVQGAIRHLAISSNWKRDKEVMQRMLDLSHIRSLTVFGEWRSFFICSKMRFVRVLDLEDTVGLRDHHLGRIGELLHLRYLSLRGCRSIFELPDSFANLRQLQTLDIRGTLIWRLPVGVTKLQKLQYLHASGCSYLGLFRDDKFGDDIFRDDIFSTYRHFIPVEYDMRYRRLILQAREMYRSQWLEHHTPCVCCVYALSACNLLRAMGHLVWRPQRLEHHMERTRTHVLEEAVSRHDICNLHCYFTTYDAESHKLYGIKVPRGISKLKALHTLRDINVAWGNAAIQELGELTQLRKLGVVGVIRTNNGKFWPAIAEHNQLRSLSVDFEGSSSPYVESLDDCLGGNLMPPKCLESLKMRGMLIKVTEWVHWLQNLSKLQLQYTQLNQEALEAIGKLPNLVVLRLSWRSILRSKLCFPGPSFPSILVLELSYILELLEFERNATPNLEVLVLQGTVWCNSRLREVSGLEFLTSLKEIRLDSDRAKELVQSKLAEYSNNVTIKML</sequence>
<dbReference type="Gene3D" id="3.40.50.300">
    <property type="entry name" value="P-loop containing nucleotide triphosphate hydrolases"/>
    <property type="match status" value="2"/>
</dbReference>
<dbReference type="Pfam" id="PF23559">
    <property type="entry name" value="WHD_DRP"/>
    <property type="match status" value="1"/>
</dbReference>
<dbReference type="GO" id="GO:0002758">
    <property type="term" value="P:innate immune response-activating signaling pathway"/>
    <property type="evidence" value="ECO:0007669"/>
    <property type="project" value="UniProtKB-ARBA"/>
</dbReference>
<dbReference type="GO" id="GO:0009626">
    <property type="term" value="P:plant-type hypersensitive response"/>
    <property type="evidence" value="ECO:0007669"/>
    <property type="project" value="UniProtKB-ARBA"/>
</dbReference>
<keyword evidence="3" id="KW-0677">Repeat</keyword>
<dbReference type="Gene3D" id="3.80.10.10">
    <property type="entry name" value="Ribonuclease Inhibitor"/>
    <property type="match status" value="2"/>
</dbReference>
<keyword evidence="5" id="KW-0611">Plant defense</keyword>
<keyword evidence="6" id="KW-0175">Coiled coil</keyword>
<feature type="domain" description="NB-ARC" evidence="7">
    <location>
        <begin position="181"/>
        <end position="361"/>
    </location>
</feature>
<dbReference type="InterPro" id="IPR044974">
    <property type="entry name" value="Disease_R_plants"/>
</dbReference>
<keyword evidence="12" id="KW-1185">Reference proteome</keyword>
<feature type="domain" description="Disease resistance R13L4/SHOC-2-like LRR" evidence="10">
    <location>
        <begin position="1060"/>
        <end position="1286"/>
    </location>
</feature>